<name>A0A1H4T276_9PSEU</name>
<gene>
    <name evidence="2" type="ORF">SAMN04489727_3994</name>
</gene>
<feature type="domain" description="Methyltransferase type 12" evidence="1">
    <location>
        <begin position="186"/>
        <end position="286"/>
    </location>
</feature>
<dbReference type="RefSeq" id="WP_091309522.1">
    <property type="nucleotide sequence ID" value="NZ_FNSO01000004.1"/>
</dbReference>
<protein>
    <submittedName>
        <fullName evidence="2">Ubiquinone/menaquinone biosynthesis C-methylase UbiE</fullName>
    </submittedName>
</protein>
<keyword evidence="2" id="KW-0489">Methyltransferase</keyword>
<organism evidence="2 3">
    <name type="scientific">Amycolatopsis tolypomycina</name>
    <dbReference type="NCBI Taxonomy" id="208445"/>
    <lineage>
        <taxon>Bacteria</taxon>
        <taxon>Bacillati</taxon>
        <taxon>Actinomycetota</taxon>
        <taxon>Actinomycetes</taxon>
        <taxon>Pseudonocardiales</taxon>
        <taxon>Pseudonocardiaceae</taxon>
        <taxon>Amycolatopsis</taxon>
    </lineage>
</organism>
<accession>A0A1H4T276</accession>
<dbReference type="AlphaFoldDB" id="A0A1H4T276"/>
<keyword evidence="2" id="KW-0830">Ubiquinone</keyword>
<dbReference type="EMBL" id="FNSO01000004">
    <property type="protein sequence ID" value="SEC50378.1"/>
    <property type="molecule type" value="Genomic_DNA"/>
</dbReference>
<dbReference type="InterPro" id="IPR013217">
    <property type="entry name" value="Methyltransf_12"/>
</dbReference>
<dbReference type="SUPFAM" id="SSF53335">
    <property type="entry name" value="S-adenosyl-L-methionine-dependent methyltransferases"/>
    <property type="match status" value="1"/>
</dbReference>
<dbReference type="GO" id="GO:0032259">
    <property type="term" value="P:methylation"/>
    <property type="evidence" value="ECO:0007669"/>
    <property type="project" value="UniProtKB-KW"/>
</dbReference>
<dbReference type="OrthoDB" id="2472181at2"/>
<proteinExistence type="predicted"/>
<dbReference type="Gene3D" id="3.40.50.150">
    <property type="entry name" value="Vaccinia Virus protein VP39"/>
    <property type="match status" value="1"/>
</dbReference>
<keyword evidence="2" id="KW-0808">Transferase</keyword>
<keyword evidence="3" id="KW-1185">Reference proteome</keyword>
<sequence length="367" mass="39597">MISGSGHAAGERAVAGADLDGLAALVDRLDAVALLAIVFTLGRHGLTGAHDLDEVYAATKVAPRHRRIVRRWLRALLAQDLATVEDGRYRLRRPVTAAEVERARAELDTAARGLEHGAGLARFFQLSVSYLPELLRDEVSLQALLFADADLDVADDVYQRNVASRYANAAAADVVASLARPGLRVLEIGAGVGGTSAVVLPALAAHRPDYLFTDVSRFFLSSAKERFAAYDWVRYGLFDVNGDFAAQGHAPESFDVVLAANVLHNARHATEALAGLRKLIAPGGALVFVDTTVEHHQLMTSMQFLMSPPATDPDADFADFRRGTDRIFPSREEWLDSLQAAGFRAGCLPPPGHPLGRIGQYLFVGRV</sequence>
<dbReference type="CDD" id="cd02440">
    <property type="entry name" value="AdoMet_MTases"/>
    <property type="match status" value="1"/>
</dbReference>
<reference evidence="3" key="1">
    <citation type="submission" date="2016-10" db="EMBL/GenBank/DDBJ databases">
        <authorList>
            <person name="Varghese N."/>
            <person name="Submissions S."/>
        </authorList>
    </citation>
    <scope>NUCLEOTIDE SEQUENCE [LARGE SCALE GENOMIC DNA]</scope>
    <source>
        <strain evidence="3">DSM 44544</strain>
    </source>
</reference>
<evidence type="ECO:0000259" key="1">
    <source>
        <dbReference type="Pfam" id="PF08242"/>
    </source>
</evidence>
<dbReference type="Proteomes" id="UP000199622">
    <property type="component" value="Unassembled WGS sequence"/>
</dbReference>
<evidence type="ECO:0000313" key="3">
    <source>
        <dbReference type="Proteomes" id="UP000199622"/>
    </source>
</evidence>
<dbReference type="GO" id="GO:0008168">
    <property type="term" value="F:methyltransferase activity"/>
    <property type="evidence" value="ECO:0007669"/>
    <property type="project" value="UniProtKB-KW"/>
</dbReference>
<dbReference type="STRING" id="208445.SAMN04489727_3994"/>
<dbReference type="InterPro" id="IPR029063">
    <property type="entry name" value="SAM-dependent_MTases_sf"/>
</dbReference>
<dbReference type="Pfam" id="PF08242">
    <property type="entry name" value="Methyltransf_12"/>
    <property type="match status" value="1"/>
</dbReference>
<evidence type="ECO:0000313" key="2">
    <source>
        <dbReference type="EMBL" id="SEC50378.1"/>
    </source>
</evidence>